<evidence type="ECO:0000256" key="1">
    <source>
        <dbReference type="SAM" id="Phobius"/>
    </source>
</evidence>
<dbReference type="AlphaFoldDB" id="A0A7C5Q6Z8"/>
<protein>
    <recommendedName>
        <fullName evidence="3">Carboxypeptidase regulatory-like domain-containing protein</fullName>
    </recommendedName>
</protein>
<dbReference type="InterPro" id="IPR013784">
    <property type="entry name" value="Carb-bd-like_fold"/>
</dbReference>
<sequence length="835" mass="91061">MQRSTVLLLTLVLIPAIFAAEPIPPGTQFGTVYVRVTDCSSGGPVVGASVYLDNPTHRASGITNSTGYAAVDVFAWFYSYYVTASGYKIEAGERRFSIGEVFQICLFPESAGFWRIVASVQKWQGDIHAGGSGWAIIRMKNLEPGVFNITAFEIWVSGYDGPAITHVVPGGVLLGRLVEKDVNITVNPRPDVPVGRLKAELRLKTTFTSADGRVEGPLTASTDLDYITILPYRTFKLRVLDFWGNNPVPDATVVLEPTLAGIEATYTLKTDENGYTTILRMPDGAYRMRIFYPSPYDGQIHLVKQSFPTLVDLARSKVVTVSLYEAHLTVVDLAGRPLDTEFALGNVKSLTVDGFAQLRNVPRGRYDVKVWWRGIEVYNGSIKVDEPLVRNSPGGKLEAQAVVGDIVLQLRRFDGQKLRSPAKLEITPFESSQVDNETVAFSRLPKGEYIVKAFVYNRFKASESLAATFRFSIPKDHGEHIVRLEVFDTVVNVVDMDGRPAPMNTATVEGREVSVVNGRIELQDITASEYLIKAQWLGFTVLSETVTITPLTQPYITAKIYAMSLAVKGFDGSTVEKAVATIKIGDVNKTKEVVNGSVTFDLVPAGNHSLTVSMNGVKVFEGLVEADRHKAVVVDAGLVRVVVKDQRGNPVAGVEVEIAGVGKSRAGADGVVTLGQMPAGEYRYQARYKGFNLFSGVAKPGLAVNLTLPLYTLRIEVVNELNNPLEAVIEITREGVLLERRSGVEAYFTGLPQGPYLVRATVEPKQVEQQVLLTSDGQAVRITMPIVLAFGSILMSSSDLITIITPLAAALVAMVSTFFLSKAVRRKAKRAKGMV</sequence>
<feature type="transmembrane region" description="Helical" evidence="1">
    <location>
        <begin position="800"/>
        <end position="820"/>
    </location>
</feature>
<reference evidence="2" key="1">
    <citation type="journal article" date="2020" name="mSystems">
        <title>Genome- and Community-Level Interaction Insights into Carbon Utilization and Element Cycling Functions of Hydrothermarchaeota in Hydrothermal Sediment.</title>
        <authorList>
            <person name="Zhou Z."/>
            <person name="Liu Y."/>
            <person name="Xu W."/>
            <person name="Pan J."/>
            <person name="Luo Z.H."/>
            <person name="Li M."/>
        </authorList>
    </citation>
    <scope>NUCLEOTIDE SEQUENCE [LARGE SCALE GENOMIC DNA]</scope>
    <source>
        <strain evidence="2">SpSt-1056</strain>
    </source>
</reference>
<comment type="caution">
    <text evidence="2">The sequence shown here is derived from an EMBL/GenBank/DDBJ whole genome shotgun (WGS) entry which is preliminary data.</text>
</comment>
<keyword evidence="1" id="KW-0472">Membrane</keyword>
<accession>A0A7C5Q6Z8</accession>
<evidence type="ECO:0008006" key="3">
    <source>
        <dbReference type="Google" id="ProtNLM"/>
    </source>
</evidence>
<dbReference type="EMBL" id="DRWN01000047">
    <property type="protein sequence ID" value="HHK68647.1"/>
    <property type="molecule type" value="Genomic_DNA"/>
</dbReference>
<dbReference type="SUPFAM" id="SSF49464">
    <property type="entry name" value="Carboxypeptidase regulatory domain-like"/>
    <property type="match status" value="1"/>
</dbReference>
<proteinExistence type="predicted"/>
<dbReference type="SUPFAM" id="SSF49452">
    <property type="entry name" value="Starch-binding domain-like"/>
    <property type="match status" value="1"/>
</dbReference>
<gene>
    <name evidence="2" type="ORF">ENM11_05790</name>
</gene>
<dbReference type="InterPro" id="IPR008969">
    <property type="entry name" value="CarboxyPept-like_regulatory"/>
</dbReference>
<organism evidence="2">
    <name type="scientific">Caldiarchaeum subterraneum</name>
    <dbReference type="NCBI Taxonomy" id="311458"/>
    <lineage>
        <taxon>Archaea</taxon>
        <taxon>Nitrososphaerota</taxon>
        <taxon>Candidatus Caldarchaeales</taxon>
        <taxon>Candidatus Caldarchaeaceae</taxon>
        <taxon>Candidatus Caldarchaeum</taxon>
    </lineage>
</organism>
<name>A0A7C5Q6Z8_CALS0</name>
<keyword evidence="1" id="KW-0812">Transmembrane</keyword>
<dbReference type="GO" id="GO:0030246">
    <property type="term" value="F:carbohydrate binding"/>
    <property type="evidence" value="ECO:0007669"/>
    <property type="project" value="InterPro"/>
</dbReference>
<evidence type="ECO:0000313" key="2">
    <source>
        <dbReference type="EMBL" id="HHK68647.1"/>
    </source>
</evidence>
<keyword evidence="1" id="KW-1133">Transmembrane helix</keyword>